<comment type="caution">
    <text evidence="2">The sequence shown here is derived from an EMBL/GenBank/DDBJ whole genome shotgun (WGS) entry which is preliminary data.</text>
</comment>
<evidence type="ECO:0000313" key="3">
    <source>
        <dbReference type="Proteomes" id="UP001367676"/>
    </source>
</evidence>
<evidence type="ECO:0000256" key="1">
    <source>
        <dbReference type="SAM" id="MobiDB-lite"/>
    </source>
</evidence>
<proteinExistence type="predicted"/>
<name>A0AAN9TUN5_9HEMI</name>
<dbReference type="EMBL" id="JBBCAQ010000003">
    <property type="protein sequence ID" value="KAK7604511.1"/>
    <property type="molecule type" value="Genomic_DNA"/>
</dbReference>
<gene>
    <name evidence="2" type="ORF">V9T40_005697</name>
</gene>
<sequence>MNVVGDRAFNMYLNSENEKLSRPPLNRDQIALAIMRKVSFFNSYKCFCSGFNSETTSPLFEEKHVTEILMSSLNISVAEHILSLTQNYTVEELALSELSLKAFFAFVANTPKFAAEKARILTALNEQLRLHPSCSSYMVSRYRDLMLLRDEEFAGLSLLEFVVTKLEQLVSVNNDVQISSTRSSRRRRRPTRMVDESPIKRPKRVEVFVDSDEDETNGSEADPSSKGQHPDVENLLRLLEHLVNILRHDVGYMLKCGEKVHTCILGQLMFGADGMPNQSFVTRICEVLKNAETLPVLRGISELLDLVGDVCALQQTDSDPNGGYDVELPGPCRSLINEICATVIGEKPSPAKAFSVVVNLGPAWLRYYTIRYLIEKIFCRKVPFGLKGVVSVFNSIHRNIRERVMDTTKVLKLVNHNQLAYAGNAVADGKKFGKSELNSYETHEAVGKHSSAKSEMKSEIHDEEIEEKNIDFSVRQKLTPSMCDLLIVFIDSTITIVTLAGATDSFKTTEDSENLKNTLNELCGEKNIPVELNLLRRRLNKIL</sequence>
<reference evidence="2 3" key="1">
    <citation type="submission" date="2024-03" db="EMBL/GenBank/DDBJ databases">
        <title>Adaptation during the transition from Ophiocordyceps entomopathogen to insect associate is accompanied by gene loss and intensified selection.</title>
        <authorList>
            <person name="Ward C.M."/>
            <person name="Onetto C.A."/>
            <person name="Borneman A.R."/>
        </authorList>
    </citation>
    <scope>NUCLEOTIDE SEQUENCE [LARGE SCALE GENOMIC DNA]</scope>
    <source>
        <strain evidence="2">AWRI1</strain>
        <tissue evidence="2">Single Adult Female</tissue>
    </source>
</reference>
<organism evidence="2 3">
    <name type="scientific">Parthenolecanium corni</name>
    <dbReference type="NCBI Taxonomy" id="536013"/>
    <lineage>
        <taxon>Eukaryota</taxon>
        <taxon>Metazoa</taxon>
        <taxon>Ecdysozoa</taxon>
        <taxon>Arthropoda</taxon>
        <taxon>Hexapoda</taxon>
        <taxon>Insecta</taxon>
        <taxon>Pterygota</taxon>
        <taxon>Neoptera</taxon>
        <taxon>Paraneoptera</taxon>
        <taxon>Hemiptera</taxon>
        <taxon>Sternorrhyncha</taxon>
        <taxon>Coccoidea</taxon>
        <taxon>Coccidae</taxon>
        <taxon>Parthenolecanium</taxon>
    </lineage>
</organism>
<protein>
    <submittedName>
        <fullName evidence="2">Uncharacterized protein</fullName>
    </submittedName>
</protein>
<dbReference type="AlphaFoldDB" id="A0AAN9TUN5"/>
<evidence type="ECO:0000313" key="2">
    <source>
        <dbReference type="EMBL" id="KAK7604511.1"/>
    </source>
</evidence>
<feature type="region of interest" description="Disordered" evidence="1">
    <location>
        <begin position="205"/>
        <end position="230"/>
    </location>
</feature>
<dbReference type="Proteomes" id="UP001367676">
    <property type="component" value="Unassembled WGS sequence"/>
</dbReference>
<accession>A0AAN9TUN5</accession>
<keyword evidence="3" id="KW-1185">Reference proteome</keyword>